<evidence type="ECO:0000259" key="2">
    <source>
        <dbReference type="SMART" id="SM00322"/>
    </source>
</evidence>
<evidence type="ECO:0000313" key="3">
    <source>
        <dbReference type="Proteomes" id="UP000694924"/>
    </source>
</evidence>
<dbReference type="SMART" id="SM00322">
    <property type="entry name" value="KH"/>
    <property type="match status" value="1"/>
</dbReference>
<keyword evidence="4" id="KW-0067">ATP-binding</keyword>
<dbReference type="Gene3D" id="3.40.50.300">
    <property type="entry name" value="P-loop containing nucleotide triphosphate hydrolases"/>
    <property type="match status" value="1"/>
</dbReference>
<evidence type="ECO:0000256" key="1">
    <source>
        <dbReference type="PROSITE-ProRule" id="PRU00117"/>
    </source>
</evidence>
<name>A0ABM1IQQ6_POLDO</name>
<keyword evidence="4" id="KW-0378">Hydrolase</keyword>
<dbReference type="InterPro" id="IPR004087">
    <property type="entry name" value="KH_dom"/>
</dbReference>
<proteinExistence type="predicted"/>
<gene>
    <name evidence="4" type="primary">LOC107069608</name>
</gene>
<reference evidence="4" key="1">
    <citation type="submission" date="2025-08" db="UniProtKB">
        <authorList>
            <consortium name="RefSeq"/>
        </authorList>
    </citation>
    <scope>IDENTIFICATION</scope>
    <source>
        <tissue evidence="4">Whole body</tissue>
    </source>
</reference>
<dbReference type="CDD" id="cd00105">
    <property type="entry name" value="KH-I"/>
    <property type="match status" value="1"/>
</dbReference>
<evidence type="ECO:0000313" key="4">
    <source>
        <dbReference type="RefSeq" id="XP_015182543.1"/>
    </source>
</evidence>
<dbReference type="Gene3D" id="3.30.310.210">
    <property type="match status" value="1"/>
</dbReference>
<dbReference type="InterPro" id="IPR004088">
    <property type="entry name" value="KH_dom_type_1"/>
</dbReference>
<dbReference type="InterPro" id="IPR011545">
    <property type="entry name" value="DEAD/DEAH_box_helicase_dom"/>
</dbReference>
<dbReference type="PANTHER" id="PTHR47958">
    <property type="entry name" value="ATP-DEPENDENT RNA HELICASE DBP3"/>
    <property type="match status" value="1"/>
</dbReference>
<dbReference type="GeneID" id="107069608"/>
<keyword evidence="1" id="KW-0694">RNA-binding</keyword>
<feature type="domain" description="K Homology" evidence="2">
    <location>
        <begin position="118"/>
        <end position="188"/>
    </location>
</feature>
<dbReference type="InterPro" id="IPR027417">
    <property type="entry name" value="P-loop_NTPase"/>
</dbReference>
<sequence>MSNKLRSVMKYYNDERNNENNLQEDDTKVLTITIYIIEINDFNIDEINIRNIEKASNTEIFVDELTLTPNVLINVTGTLTAIIDAKIMIYNQLKRQASILNETINNYMPNGDTRLRLNKSFITMPIDANIVSRFIGKERENINKLEDESNTIIRIKMPNKSNPYPTIVIIGFPISLRRARILIKKFLKKLSSNEENSYQSLTMDECNDVSLPLKNSHIIKNLYREDLAIVNMPEKTVKRIRTDNNIEVKYINEFHNDFPIPKPILTFKQAFNNHPTMLKKIKEQGLKKPNPFECQALPILLSGKDMLGISPSSLDKTLAFLLPALIHISKQTSFHNGNGPNVLILVANKIQAQKIQQEVQRFSYFGIKAANLSTSVRDFAKSYMTNPIELYVRPVCHEVQFVIREVNKFR</sequence>
<dbReference type="RefSeq" id="XP_015182543.1">
    <property type="nucleotide sequence ID" value="XM_015327057.1"/>
</dbReference>
<dbReference type="SUPFAM" id="SSF54791">
    <property type="entry name" value="Eukaryotic type KH-domain (KH-domain type I)"/>
    <property type="match status" value="1"/>
</dbReference>
<protein>
    <submittedName>
        <fullName evidence="4">Probable ATP-dependent RNA helicase DDX43</fullName>
    </submittedName>
</protein>
<accession>A0ABM1IQQ6</accession>
<keyword evidence="4" id="KW-0547">Nucleotide-binding</keyword>
<dbReference type="Pfam" id="PF00270">
    <property type="entry name" value="DEAD"/>
    <property type="match status" value="1"/>
</dbReference>
<dbReference type="GO" id="GO:0004386">
    <property type="term" value="F:helicase activity"/>
    <property type="evidence" value="ECO:0007669"/>
    <property type="project" value="UniProtKB-KW"/>
</dbReference>
<organism evidence="3 4">
    <name type="scientific">Polistes dominula</name>
    <name type="common">European paper wasp</name>
    <name type="synonym">Vespa dominula</name>
    <dbReference type="NCBI Taxonomy" id="743375"/>
    <lineage>
        <taxon>Eukaryota</taxon>
        <taxon>Metazoa</taxon>
        <taxon>Ecdysozoa</taxon>
        <taxon>Arthropoda</taxon>
        <taxon>Hexapoda</taxon>
        <taxon>Insecta</taxon>
        <taxon>Pterygota</taxon>
        <taxon>Neoptera</taxon>
        <taxon>Endopterygota</taxon>
        <taxon>Hymenoptera</taxon>
        <taxon>Apocrita</taxon>
        <taxon>Aculeata</taxon>
        <taxon>Vespoidea</taxon>
        <taxon>Vespidae</taxon>
        <taxon>Polistinae</taxon>
        <taxon>Polistini</taxon>
        <taxon>Polistes</taxon>
    </lineage>
</organism>
<dbReference type="PROSITE" id="PS50084">
    <property type="entry name" value="KH_TYPE_1"/>
    <property type="match status" value="1"/>
</dbReference>
<dbReference type="Proteomes" id="UP000694924">
    <property type="component" value="Unplaced"/>
</dbReference>
<dbReference type="Pfam" id="PF00013">
    <property type="entry name" value="KH_1"/>
    <property type="match status" value="1"/>
</dbReference>
<dbReference type="InterPro" id="IPR036612">
    <property type="entry name" value="KH_dom_type_1_sf"/>
</dbReference>
<keyword evidence="4" id="KW-0347">Helicase</keyword>
<dbReference type="SUPFAM" id="SSF52540">
    <property type="entry name" value="P-loop containing nucleoside triphosphate hydrolases"/>
    <property type="match status" value="1"/>
</dbReference>
<keyword evidence="3" id="KW-1185">Reference proteome</keyword>